<keyword evidence="2" id="KW-1185">Reference proteome</keyword>
<dbReference type="AlphaFoldDB" id="C6CCB9"/>
<dbReference type="eggNOG" id="ENOG502ZMET">
    <property type="taxonomic scope" value="Bacteria"/>
</dbReference>
<dbReference type="EMBL" id="CP001654">
    <property type="protein sequence ID" value="ACS84930.1"/>
    <property type="molecule type" value="Genomic_DNA"/>
</dbReference>
<sequence length="278" mass="30963">MRITSTAYSQRVISTVSNQSREATFAQMLNSKAEALNQGTAKGRTAESIAGSGNDLSFESIQNSFDEWLAEREAAGLPQERLQLIADSRDTFLSVVKRAQEEGGYSDPQSFVKSLSENELSALQHTHMGLTALHPDEMSTEQAFNLLVSMNQSQDIDRDGYTNVGHEFPMMVFPPRDAPQSFKDAWEESTKDMSSDDVGMMMLSMWMSVQAASVTLNSDGSPGRVYVDGTQLDYKALVDGELESTINSYSYQETDEQRENVLRMVANYQVLRDRLMTA</sequence>
<reference evidence="1" key="1">
    <citation type="submission" date="2009-06" db="EMBL/GenBank/DDBJ databases">
        <title>Complete sequence of Dickeya dadantii Ech703.</title>
        <authorList>
            <consortium name="US DOE Joint Genome Institute"/>
            <person name="Lucas S."/>
            <person name="Copeland A."/>
            <person name="Lapidus A."/>
            <person name="Glavina del Rio T."/>
            <person name="Dalin E."/>
            <person name="Tice H."/>
            <person name="Bruce D."/>
            <person name="Goodwin L."/>
            <person name="Pitluck S."/>
            <person name="Chertkov O."/>
            <person name="Brettin T."/>
            <person name="Detter J.C."/>
            <person name="Han C."/>
            <person name="Larimer F."/>
            <person name="Land M."/>
            <person name="Hauser L."/>
            <person name="Kyrpides N."/>
            <person name="Mikhailova N."/>
            <person name="Balakrishnan V."/>
            <person name="Glasner J."/>
            <person name="Perna N.T."/>
        </authorList>
    </citation>
    <scope>NUCLEOTIDE SEQUENCE [LARGE SCALE GENOMIC DNA]</scope>
    <source>
        <strain evidence="1">Ech703</strain>
    </source>
</reference>
<name>C6CCB9_MUSP7</name>
<dbReference type="Proteomes" id="UP000002734">
    <property type="component" value="Chromosome"/>
</dbReference>
<dbReference type="KEGG" id="dda:Dd703_1125"/>
<dbReference type="HOGENOM" id="CLU_1000150_0_0_6"/>
<evidence type="ECO:0000313" key="1">
    <source>
        <dbReference type="EMBL" id="ACS84930.1"/>
    </source>
</evidence>
<organism evidence="1 2">
    <name type="scientific">Musicola paradisiaca (strain Ech703)</name>
    <name type="common">Dickeya paradisiaca</name>
    <name type="synonym">Dickeya dadantii</name>
    <dbReference type="NCBI Taxonomy" id="579405"/>
    <lineage>
        <taxon>Bacteria</taxon>
        <taxon>Pseudomonadati</taxon>
        <taxon>Pseudomonadota</taxon>
        <taxon>Gammaproteobacteria</taxon>
        <taxon>Enterobacterales</taxon>
        <taxon>Pectobacteriaceae</taxon>
        <taxon>Musicola</taxon>
    </lineage>
</organism>
<dbReference type="RefSeq" id="WP_012764747.1">
    <property type="nucleotide sequence ID" value="NC_012880.1"/>
</dbReference>
<proteinExistence type="predicted"/>
<accession>C6CCB9</accession>
<evidence type="ECO:0000313" key="2">
    <source>
        <dbReference type="Proteomes" id="UP000002734"/>
    </source>
</evidence>
<protein>
    <submittedName>
        <fullName evidence="1">Uncharacterized protein</fullName>
    </submittedName>
</protein>
<gene>
    <name evidence="1" type="ordered locus">Dd703_1125</name>
</gene>